<keyword evidence="2" id="KW-1185">Reference proteome</keyword>
<evidence type="ECO:0000313" key="2">
    <source>
        <dbReference type="Proteomes" id="UP001162156"/>
    </source>
</evidence>
<dbReference type="AlphaFoldDB" id="A0AAV8ZVB0"/>
<organism evidence="1 2">
    <name type="scientific">Rhamnusium bicolor</name>
    <dbReference type="NCBI Taxonomy" id="1586634"/>
    <lineage>
        <taxon>Eukaryota</taxon>
        <taxon>Metazoa</taxon>
        <taxon>Ecdysozoa</taxon>
        <taxon>Arthropoda</taxon>
        <taxon>Hexapoda</taxon>
        <taxon>Insecta</taxon>
        <taxon>Pterygota</taxon>
        <taxon>Neoptera</taxon>
        <taxon>Endopterygota</taxon>
        <taxon>Coleoptera</taxon>
        <taxon>Polyphaga</taxon>
        <taxon>Cucujiformia</taxon>
        <taxon>Chrysomeloidea</taxon>
        <taxon>Cerambycidae</taxon>
        <taxon>Lepturinae</taxon>
        <taxon>Rhagiini</taxon>
        <taxon>Rhamnusium</taxon>
    </lineage>
</organism>
<sequence length="69" mass="7918">MKYPGCVPKTCGRYVSDKIVTTHEAETLLQLAHKGMNLKHTIMSMSTKFNQEFNLTFKNNILAFIQIEL</sequence>
<evidence type="ECO:0000313" key="1">
    <source>
        <dbReference type="EMBL" id="KAJ8972221.1"/>
    </source>
</evidence>
<comment type="caution">
    <text evidence="1">The sequence shown here is derived from an EMBL/GenBank/DDBJ whole genome shotgun (WGS) entry which is preliminary data.</text>
</comment>
<protein>
    <submittedName>
        <fullName evidence="1">Uncharacterized protein</fullName>
    </submittedName>
</protein>
<accession>A0AAV8ZVB0</accession>
<reference evidence="1" key="1">
    <citation type="journal article" date="2023" name="Insect Mol. Biol.">
        <title>Genome sequencing provides insights into the evolution of gene families encoding plant cell wall-degrading enzymes in longhorned beetles.</title>
        <authorList>
            <person name="Shin N.R."/>
            <person name="Okamura Y."/>
            <person name="Kirsch R."/>
            <person name="Pauchet Y."/>
        </authorList>
    </citation>
    <scope>NUCLEOTIDE SEQUENCE</scope>
    <source>
        <strain evidence="1">RBIC_L_NR</strain>
    </source>
</reference>
<proteinExistence type="predicted"/>
<name>A0AAV8ZVB0_9CUCU</name>
<dbReference type="EMBL" id="JANEYF010000109">
    <property type="protein sequence ID" value="KAJ8972221.1"/>
    <property type="molecule type" value="Genomic_DNA"/>
</dbReference>
<gene>
    <name evidence="1" type="ORF">NQ314_000282</name>
</gene>
<dbReference type="Proteomes" id="UP001162156">
    <property type="component" value="Unassembled WGS sequence"/>
</dbReference>